<evidence type="ECO:0000256" key="4">
    <source>
        <dbReference type="ARBA" id="ARBA00022448"/>
    </source>
</evidence>
<dbReference type="SUPFAM" id="SSF46604">
    <property type="entry name" value="Epsilon subunit of F1F0-ATP synthase C-terminal domain"/>
    <property type="match status" value="1"/>
</dbReference>
<evidence type="ECO:0000256" key="2">
    <source>
        <dbReference type="ARBA" id="ARBA00004202"/>
    </source>
</evidence>
<evidence type="ECO:0000256" key="6">
    <source>
        <dbReference type="ARBA" id="ARBA00022781"/>
    </source>
</evidence>
<gene>
    <name evidence="11 17" type="primary">atpC</name>
    <name evidence="16" type="ORF">CIAN88_02765</name>
    <name evidence="18" type="ORF">DXA38_02225</name>
    <name evidence="17" type="ORF">GT664_03445</name>
</gene>
<dbReference type="GO" id="GO:0005886">
    <property type="term" value="C:plasma membrane"/>
    <property type="evidence" value="ECO:0007669"/>
    <property type="project" value="UniProtKB-SubCell"/>
</dbReference>
<keyword evidence="6 11" id="KW-0375">Hydrogen ion transport</keyword>
<dbReference type="Pfam" id="PF00401">
    <property type="entry name" value="ATP-synt_DE"/>
    <property type="match status" value="1"/>
</dbReference>
<evidence type="ECO:0000259" key="15">
    <source>
        <dbReference type="Pfam" id="PF02823"/>
    </source>
</evidence>
<feature type="coiled-coil region" evidence="13">
    <location>
        <begin position="81"/>
        <end position="115"/>
    </location>
</feature>
<dbReference type="EMBL" id="JQIF01000014">
    <property type="protein sequence ID" value="KGJ54566.1"/>
    <property type="molecule type" value="Genomic_DNA"/>
</dbReference>
<evidence type="ECO:0000256" key="9">
    <source>
        <dbReference type="ARBA" id="ARBA00023196"/>
    </source>
</evidence>
<feature type="domain" description="ATP synthase F1 complex delta/epsilon subunit N-terminal" evidence="15">
    <location>
        <begin position="3"/>
        <end position="79"/>
    </location>
</feature>
<keyword evidence="5 11" id="KW-1003">Cell membrane</keyword>
<evidence type="ECO:0000256" key="7">
    <source>
        <dbReference type="ARBA" id="ARBA00023065"/>
    </source>
</evidence>
<keyword evidence="9 11" id="KW-0139">CF(1)</keyword>
<dbReference type="InterPro" id="IPR036794">
    <property type="entry name" value="ATP_F1_dsu/esu_C_sf"/>
</dbReference>
<dbReference type="InterPro" id="IPR001469">
    <property type="entry name" value="ATP_synth_F1_dsu/esu"/>
</dbReference>
<evidence type="ECO:0000313" key="19">
    <source>
        <dbReference type="Proteomes" id="UP000030008"/>
    </source>
</evidence>
<dbReference type="CDD" id="cd12152">
    <property type="entry name" value="F1-ATPase_delta"/>
    <property type="match status" value="1"/>
</dbReference>
<evidence type="ECO:0000256" key="13">
    <source>
        <dbReference type="SAM" id="Coils"/>
    </source>
</evidence>
<reference evidence="17" key="3">
    <citation type="journal article" date="2019" name="Nat. Med.">
        <title>A library of human gut bacterial isolates paired with longitudinal multiomics data enables mechanistic microbiome research.</title>
        <authorList>
            <person name="Poyet M."/>
            <person name="Groussin M."/>
            <person name="Gibbons S.M."/>
            <person name="Avila-Pacheco J."/>
            <person name="Jiang X."/>
            <person name="Kearney S.M."/>
            <person name="Perrotta A.R."/>
            <person name="Berdy B."/>
            <person name="Zhao S."/>
            <person name="Lieberman T.D."/>
            <person name="Swanson P.K."/>
            <person name="Smith M."/>
            <person name="Roesemann S."/>
            <person name="Alexander J.E."/>
            <person name="Rich S.A."/>
            <person name="Livny J."/>
            <person name="Vlamakis H."/>
            <person name="Clish C."/>
            <person name="Bullock K."/>
            <person name="Deik A."/>
            <person name="Scott J."/>
            <person name="Pierce K.A."/>
            <person name="Xavier R.J."/>
            <person name="Alm E.J."/>
        </authorList>
    </citation>
    <scope>NUCLEOTIDE SEQUENCE</scope>
    <source>
        <strain evidence="17">BIOML-A12</strain>
    </source>
</reference>
<proteinExistence type="inferred from homology"/>
<dbReference type="Gene3D" id="1.20.5.440">
    <property type="entry name" value="ATP synthase delta/epsilon subunit, C-terminal domain"/>
    <property type="match status" value="1"/>
</dbReference>
<keyword evidence="18" id="KW-0378">Hydrolase</keyword>
<evidence type="ECO:0000313" key="18">
    <source>
        <dbReference type="EMBL" id="RGC18537.1"/>
    </source>
</evidence>
<comment type="caution">
    <text evidence="16">The sequence shown here is derived from an EMBL/GenBank/DDBJ whole genome shotgun (WGS) entry which is preliminary data.</text>
</comment>
<evidence type="ECO:0000313" key="20">
    <source>
        <dbReference type="Proteomes" id="UP000260025"/>
    </source>
</evidence>
<dbReference type="AlphaFoldDB" id="A0A099IAG2"/>
<dbReference type="FunFam" id="1.20.5.440:FF:000001">
    <property type="entry name" value="ATP synthase epsilon chain"/>
    <property type="match status" value="1"/>
</dbReference>
<dbReference type="GO" id="GO:0045259">
    <property type="term" value="C:proton-transporting ATP synthase complex"/>
    <property type="evidence" value="ECO:0007669"/>
    <property type="project" value="UniProtKB-KW"/>
</dbReference>
<keyword evidence="10 11" id="KW-0066">ATP synthesis</keyword>
<evidence type="ECO:0000256" key="11">
    <source>
        <dbReference type="HAMAP-Rule" id="MF_00530"/>
    </source>
</evidence>
<name>A0A099IAG2_CLOIN</name>
<evidence type="ECO:0000256" key="3">
    <source>
        <dbReference type="ARBA" id="ARBA00005712"/>
    </source>
</evidence>
<dbReference type="OrthoDB" id="9804110at2"/>
<reference evidence="18 20" key="2">
    <citation type="submission" date="2018-08" db="EMBL/GenBank/DDBJ databases">
        <title>A genome reference for cultivated species of the human gut microbiota.</title>
        <authorList>
            <person name="Zou Y."/>
            <person name="Xue W."/>
            <person name="Luo G."/>
        </authorList>
    </citation>
    <scope>NUCLEOTIDE SEQUENCE [LARGE SCALE GENOMIC DNA]</scope>
    <source>
        <strain evidence="18 20">OF01-2LB</strain>
    </source>
</reference>
<dbReference type="Pfam" id="PF02823">
    <property type="entry name" value="ATP-synt_DE_N"/>
    <property type="match status" value="1"/>
</dbReference>
<comment type="similarity">
    <text evidence="3 11 12">Belongs to the ATPase epsilon chain family.</text>
</comment>
<dbReference type="InterPro" id="IPR020546">
    <property type="entry name" value="ATP_synth_F1_dsu/esu_N"/>
</dbReference>
<dbReference type="Proteomes" id="UP000030008">
    <property type="component" value="Unassembled WGS sequence"/>
</dbReference>
<dbReference type="NCBIfam" id="TIGR01216">
    <property type="entry name" value="ATP_synt_epsi"/>
    <property type="match status" value="1"/>
</dbReference>
<dbReference type="RefSeq" id="WP_009588187.1">
    <property type="nucleotide sequence ID" value="NZ_BAABYY010000002.1"/>
</dbReference>
<dbReference type="PANTHER" id="PTHR13822:SF10">
    <property type="entry name" value="ATP SYNTHASE EPSILON CHAIN, CHLOROPLASTIC"/>
    <property type="match status" value="1"/>
</dbReference>
<evidence type="ECO:0000256" key="8">
    <source>
        <dbReference type="ARBA" id="ARBA00023136"/>
    </source>
</evidence>
<dbReference type="PANTHER" id="PTHR13822">
    <property type="entry name" value="ATP SYNTHASE DELTA/EPSILON CHAIN"/>
    <property type="match status" value="1"/>
</dbReference>
<feature type="domain" description="ATP synthase epsilon subunit C-terminal" evidence="14">
    <location>
        <begin position="84"/>
        <end position="128"/>
    </location>
</feature>
<dbReference type="EMBL" id="WWTN01000004">
    <property type="protein sequence ID" value="MZH54835.1"/>
    <property type="molecule type" value="Genomic_DNA"/>
</dbReference>
<dbReference type="InterPro" id="IPR036771">
    <property type="entry name" value="ATPsynth_dsu/esu_N"/>
</dbReference>
<dbReference type="GO" id="GO:0005524">
    <property type="term" value="F:ATP binding"/>
    <property type="evidence" value="ECO:0007669"/>
    <property type="project" value="UniProtKB-UniRule"/>
</dbReference>
<evidence type="ECO:0000313" key="17">
    <source>
        <dbReference type="EMBL" id="MZH54835.1"/>
    </source>
</evidence>
<dbReference type="GO" id="GO:0046933">
    <property type="term" value="F:proton-transporting ATP synthase activity, rotational mechanism"/>
    <property type="evidence" value="ECO:0007669"/>
    <property type="project" value="UniProtKB-UniRule"/>
</dbReference>
<keyword evidence="13" id="KW-0175">Coiled coil</keyword>
<keyword evidence="7 11" id="KW-0406">Ion transport</keyword>
<accession>A0A099IAG2</accession>
<evidence type="ECO:0000256" key="12">
    <source>
        <dbReference type="RuleBase" id="RU003656"/>
    </source>
</evidence>
<keyword evidence="8 11" id="KW-0472">Membrane</keyword>
<evidence type="ECO:0000259" key="14">
    <source>
        <dbReference type="Pfam" id="PF00401"/>
    </source>
</evidence>
<comment type="function">
    <text evidence="1 11">Produces ATP from ADP in the presence of a proton gradient across the membrane.</text>
</comment>
<comment type="subcellular location">
    <subcellularLocation>
        <location evidence="2 11">Cell membrane</location>
        <topology evidence="2 11">Peripheral membrane protein</topology>
    </subcellularLocation>
</comment>
<evidence type="ECO:0000256" key="1">
    <source>
        <dbReference type="ARBA" id="ARBA00003543"/>
    </source>
</evidence>
<keyword evidence="4 11" id="KW-0813">Transport</keyword>
<dbReference type="HAMAP" id="MF_00530">
    <property type="entry name" value="ATP_synth_epsil_bac"/>
    <property type="match status" value="1"/>
</dbReference>
<evidence type="ECO:0000313" key="16">
    <source>
        <dbReference type="EMBL" id="KGJ54566.1"/>
    </source>
</evidence>
<dbReference type="Proteomes" id="UP000260025">
    <property type="component" value="Unassembled WGS sequence"/>
</dbReference>
<reference evidence="16 19" key="1">
    <citation type="submission" date="2014-08" db="EMBL/GenBank/DDBJ databases">
        <title>Clostridium innocuum, an unnegligible vancomycin-resistant pathogen causing extra-intestinal infections.</title>
        <authorList>
            <person name="Feng Y."/>
            <person name="Chiu C.-H."/>
        </authorList>
    </citation>
    <scope>NUCLEOTIDE SEQUENCE [LARGE SCALE GENOMIC DNA]</scope>
    <source>
        <strain evidence="16 19">AN88</strain>
    </source>
</reference>
<dbReference type="SUPFAM" id="SSF51344">
    <property type="entry name" value="Epsilon subunit of F1F0-ATP synthase N-terminal domain"/>
    <property type="match status" value="1"/>
</dbReference>
<dbReference type="EMBL" id="QVEV01000002">
    <property type="protein sequence ID" value="RGC18537.1"/>
    <property type="molecule type" value="Genomic_DNA"/>
</dbReference>
<dbReference type="Proteomes" id="UP000604383">
    <property type="component" value="Unassembled WGS sequence"/>
</dbReference>
<sequence length="130" mass="14558">MIKIKIITPLGLYKEGEVGGVHVRTVEGETTILPNHMPIVAMLTTCKCSLMEGNEYKDYAIAGGLLQFADNEMRILADAIEGREEIDIERARRAKQRAEERLKKMDNRTSIKRAEVALAKAINRIKVYGG</sequence>
<dbReference type="GO" id="GO:0016787">
    <property type="term" value="F:hydrolase activity"/>
    <property type="evidence" value="ECO:0007669"/>
    <property type="project" value="UniProtKB-KW"/>
</dbReference>
<organism evidence="16 19">
    <name type="scientific">Clostridium innocuum</name>
    <dbReference type="NCBI Taxonomy" id="1522"/>
    <lineage>
        <taxon>Bacteria</taxon>
        <taxon>Bacillati</taxon>
        <taxon>Bacillota</taxon>
        <taxon>Clostridia</taxon>
        <taxon>Eubacteriales</taxon>
        <taxon>Clostridiaceae</taxon>
        <taxon>Clostridium</taxon>
    </lineage>
</organism>
<evidence type="ECO:0000256" key="10">
    <source>
        <dbReference type="ARBA" id="ARBA00023310"/>
    </source>
</evidence>
<evidence type="ECO:0000256" key="5">
    <source>
        <dbReference type="ARBA" id="ARBA00022475"/>
    </source>
</evidence>
<protein>
    <recommendedName>
        <fullName evidence="11">ATP synthase epsilon chain</fullName>
    </recommendedName>
    <alternativeName>
        <fullName evidence="11">ATP synthase F1 sector epsilon subunit</fullName>
    </alternativeName>
    <alternativeName>
        <fullName evidence="11">F-ATPase epsilon subunit</fullName>
    </alternativeName>
</protein>
<dbReference type="InterPro" id="IPR020547">
    <property type="entry name" value="ATP_synth_F1_esu_C"/>
</dbReference>
<comment type="subunit">
    <text evidence="11 12">F-type ATPases have 2 components, CF(1) - the catalytic core - and CF(0) - the membrane proton channel. CF(1) has five subunits: alpha(3), beta(3), gamma(1), delta(1), epsilon(1). CF(0) has three main subunits: a, b and c.</text>
</comment>
<dbReference type="Gene3D" id="2.60.15.10">
    <property type="entry name" value="F0F1 ATP synthase delta/epsilon subunit, N-terminal"/>
    <property type="match status" value="1"/>
</dbReference>